<evidence type="ECO:0000313" key="2">
    <source>
        <dbReference type="Proteomes" id="UP001061991"/>
    </source>
</evidence>
<dbReference type="Proteomes" id="UP001061991">
    <property type="component" value="Plasmid p_unnamed4"/>
</dbReference>
<accession>A0ACD4CUE6</accession>
<keyword evidence="1" id="KW-0614">Plasmid</keyword>
<reference evidence="1" key="1">
    <citation type="submission" date="2022-09" db="EMBL/GenBank/DDBJ databases">
        <title>Interaction between co-microsymbionts with complementary sets of symbiotic genes in legume-rhizobium systems.</title>
        <authorList>
            <person name="Safronova V."/>
            <person name="Sazanova A."/>
            <person name="Afonin A."/>
            <person name="Chirak E."/>
        </authorList>
    </citation>
    <scope>NUCLEOTIDE SEQUENCE</scope>
    <source>
        <strain evidence="1">A18/3m</strain>
    </source>
</reference>
<name>A0ACD4CUE6_9HYPH</name>
<evidence type="ECO:0000313" key="1">
    <source>
        <dbReference type="EMBL" id="UXN57178.1"/>
    </source>
</evidence>
<protein>
    <submittedName>
        <fullName evidence="1">Glutathione S-transferase family protein</fullName>
    </submittedName>
</protein>
<proteinExistence type="predicted"/>
<geneLocation type="plasmid" evidence="1 2">
    <name>p_unnamed4</name>
</geneLocation>
<organism evidence="1 2">
    <name type="scientific">Phyllobacterium zundukense</name>
    <dbReference type="NCBI Taxonomy" id="1867719"/>
    <lineage>
        <taxon>Bacteria</taxon>
        <taxon>Pseudomonadati</taxon>
        <taxon>Pseudomonadota</taxon>
        <taxon>Alphaproteobacteria</taxon>
        <taxon>Hyphomicrobiales</taxon>
        <taxon>Phyllobacteriaceae</taxon>
        <taxon>Phyllobacterium</taxon>
    </lineage>
</organism>
<gene>
    <name evidence="1" type="ORF">N8E88_01775</name>
</gene>
<sequence>MLTVWGRRTSSNVQALMWCIGELKLPFMRHDIGHRYGGNDSAEFKKLNPNGTVPVLRDGDGASLWETGAILRYLAARYGDAEFWPQDVEARAEIDKWAEWSKINIALNFTGPIFWRVVRTAPKDRDAEAIAGAISTFNAKLDIAEAQLERNAFLAGNKFTLADIQFGHVLYRYYDINIDRSGYPALKRYYDRLTARAAFKEHVMVSYDDLRVL</sequence>
<dbReference type="EMBL" id="CP104969">
    <property type="protein sequence ID" value="UXN57178.1"/>
    <property type="molecule type" value="Genomic_DNA"/>
</dbReference>
<keyword evidence="2" id="KW-1185">Reference proteome</keyword>